<evidence type="ECO:0000259" key="2">
    <source>
        <dbReference type="Pfam" id="PF20432"/>
    </source>
</evidence>
<gene>
    <name evidence="3" type="ORF">E6C76_07260</name>
</gene>
<dbReference type="AlphaFoldDB" id="A0A4S4B1Z8"/>
<dbReference type="GO" id="GO:0003677">
    <property type="term" value="F:DNA binding"/>
    <property type="evidence" value="ECO:0007669"/>
    <property type="project" value="InterPro"/>
</dbReference>
<dbReference type="Pfam" id="PF09722">
    <property type="entry name" value="Xre_MbcA_ParS_C"/>
    <property type="match status" value="1"/>
</dbReference>
<evidence type="ECO:0000313" key="3">
    <source>
        <dbReference type="EMBL" id="THF66614.1"/>
    </source>
</evidence>
<evidence type="ECO:0000259" key="1">
    <source>
        <dbReference type="Pfam" id="PF09722"/>
    </source>
</evidence>
<feature type="domain" description="Antitoxin Xre-like helix-turn-helix" evidence="2">
    <location>
        <begin position="8"/>
        <end position="70"/>
    </location>
</feature>
<accession>A0A4S4B1Z8</accession>
<dbReference type="InterPro" id="IPR024467">
    <property type="entry name" value="Xre/MbcA/ParS-like_toxin-bd"/>
</dbReference>
<organism evidence="3 4">
    <name type="scientific">Pseudothauera nasutitermitis</name>
    <dbReference type="NCBI Taxonomy" id="2565930"/>
    <lineage>
        <taxon>Bacteria</taxon>
        <taxon>Pseudomonadati</taxon>
        <taxon>Pseudomonadota</taxon>
        <taxon>Betaproteobacteria</taxon>
        <taxon>Rhodocyclales</taxon>
        <taxon>Zoogloeaceae</taxon>
        <taxon>Pseudothauera</taxon>
    </lineage>
</organism>
<name>A0A4S4B1Z8_9RHOO</name>
<dbReference type="Proteomes" id="UP000308430">
    <property type="component" value="Unassembled WGS sequence"/>
</dbReference>
<comment type="caution">
    <text evidence="3">The sequence shown here is derived from an EMBL/GenBank/DDBJ whole genome shotgun (WGS) entry which is preliminary data.</text>
</comment>
<dbReference type="InterPro" id="IPR046847">
    <property type="entry name" value="Xre-like_HTH"/>
</dbReference>
<evidence type="ECO:0000313" key="4">
    <source>
        <dbReference type="Proteomes" id="UP000308430"/>
    </source>
</evidence>
<keyword evidence="4" id="KW-1185">Reference proteome</keyword>
<dbReference type="Pfam" id="PF20432">
    <property type="entry name" value="Xre-like-HTH"/>
    <property type="match status" value="1"/>
</dbReference>
<protein>
    <submittedName>
        <fullName evidence="3">DUF2384 domain-containing protein</fullName>
    </submittedName>
</protein>
<dbReference type="EMBL" id="SSOC01000002">
    <property type="protein sequence ID" value="THF66614.1"/>
    <property type="molecule type" value="Genomic_DNA"/>
</dbReference>
<dbReference type="RefSeq" id="WP_136347555.1">
    <property type="nucleotide sequence ID" value="NZ_SSOC01000002.1"/>
</dbReference>
<feature type="domain" description="Antitoxin Xre/MbcA/ParS-like toxin-binding" evidence="1">
    <location>
        <begin position="75"/>
        <end position="122"/>
    </location>
</feature>
<dbReference type="OrthoDB" id="565125at2"/>
<sequence length="125" mass="13666">MPATQARTRPDAAAVLTKATVRAAELLGLKAVDLAVVLGVSESSVTRLKRGGRLIEQDTREGEFALLLIRVFRSLDPLVGGDDAQRKRWMHTHNRALNGIPAELVRRVEGLARTLNYLDGMRAPA</sequence>
<reference evidence="3 4" key="1">
    <citation type="submission" date="2019-04" db="EMBL/GenBank/DDBJ databases">
        <title>Azoarcus nasutitermitis sp. nov. isolated from termite nest.</title>
        <authorList>
            <person name="Lin S.-Y."/>
            <person name="Hameed A."/>
            <person name="Hsu Y.-H."/>
            <person name="Young C.-C."/>
        </authorList>
    </citation>
    <scope>NUCLEOTIDE SEQUENCE [LARGE SCALE GENOMIC DNA]</scope>
    <source>
        <strain evidence="3 4">CC-YHH838</strain>
    </source>
</reference>
<proteinExistence type="predicted"/>